<organism evidence="2 3">
    <name type="scientific">Micromonospora pisi</name>
    <dbReference type="NCBI Taxonomy" id="589240"/>
    <lineage>
        <taxon>Bacteria</taxon>
        <taxon>Bacillati</taxon>
        <taxon>Actinomycetota</taxon>
        <taxon>Actinomycetes</taxon>
        <taxon>Micromonosporales</taxon>
        <taxon>Micromonosporaceae</taxon>
        <taxon>Micromonospora</taxon>
    </lineage>
</organism>
<proteinExistence type="predicted"/>
<dbReference type="InterPro" id="IPR007278">
    <property type="entry name" value="DUF397"/>
</dbReference>
<keyword evidence="3" id="KW-1185">Reference proteome</keyword>
<dbReference type="OrthoDB" id="4233552at2"/>
<dbReference type="Pfam" id="PF04149">
    <property type="entry name" value="DUF397"/>
    <property type="match status" value="1"/>
</dbReference>
<comment type="caution">
    <text evidence="2">The sequence shown here is derived from an EMBL/GenBank/DDBJ whole genome shotgun (WGS) entry which is preliminary data.</text>
</comment>
<accession>A0A495JJ93</accession>
<reference evidence="2 3" key="1">
    <citation type="submission" date="2018-10" db="EMBL/GenBank/DDBJ databases">
        <title>Sequencing the genomes of 1000 actinobacteria strains.</title>
        <authorList>
            <person name="Klenk H.-P."/>
        </authorList>
    </citation>
    <scope>NUCLEOTIDE SEQUENCE [LARGE SCALE GENOMIC DNA]</scope>
    <source>
        <strain evidence="2 3">DSM 45175</strain>
    </source>
</reference>
<feature type="domain" description="DUF397" evidence="1">
    <location>
        <begin position="20"/>
        <end position="74"/>
    </location>
</feature>
<evidence type="ECO:0000313" key="3">
    <source>
        <dbReference type="Proteomes" id="UP000277671"/>
    </source>
</evidence>
<dbReference type="EMBL" id="RBKT01000001">
    <property type="protein sequence ID" value="RKR88454.1"/>
    <property type="molecule type" value="Genomic_DNA"/>
</dbReference>
<name>A0A495JJ93_9ACTN</name>
<protein>
    <submittedName>
        <fullName evidence="2">Uncharacterized protein DUF397</fullName>
    </submittedName>
</protein>
<evidence type="ECO:0000313" key="2">
    <source>
        <dbReference type="EMBL" id="RKR88454.1"/>
    </source>
</evidence>
<sequence>METARTSPAPEPLGEHLARAAWRTSSRSQTSNCVEVAPLGDDRAPVALRDSKDRGGPVLVFARTRWLDFIAGAKDGEFDLTFVENEFGLVLAEGEFDLN</sequence>
<dbReference type="AlphaFoldDB" id="A0A495JJ93"/>
<gene>
    <name evidence="2" type="ORF">BDK92_2782</name>
</gene>
<dbReference type="Proteomes" id="UP000277671">
    <property type="component" value="Unassembled WGS sequence"/>
</dbReference>
<dbReference type="RefSeq" id="WP_121157081.1">
    <property type="nucleotide sequence ID" value="NZ_RBKT01000001.1"/>
</dbReference>
<evidence type="ECO:0000259" key="1">
    <source>
        <dbReference type="Pfam" id="PF04149"/>
    </source>
</evidence>